<evidence type="ECO:0000259" key="2">
    <source>
        <dbReference type="PROSITE" id="PS50041"/>
    </source>
</evidence>
<feature type="domain" description="C-type lectin" evidence="2">
    <location>
        <begin position="178"/>
        <end position="276"/>
    </location>
</feature>
<dbReference type="InterPro" id="IPR001304">
    <property type="entry name" value="C-type_lectin-like"/>
</dbReference>
<feature type="chain" id="PRO_5046334520" evidence="1">
    <location>
        <begin position="24"/>
        <end position="287"/>
    </location>
</feature>
<dbReference type="CDD" id="cd00037">
    <property type="entry name" value="CLECT"/>
    <property type="match status" value="1"/>
</dbReference>
<dbReference type="Proteomes" id="UP001652661">
    <property type="component" value="Chromosome 2L"/>
</dbReference>
<proteinExistence type="predicted"/>
<protein>
    <submittedName>
        <fullName evidence="4">Accessory gland protein Acp29AB-like</fullName>
    </submittedName>
</protein>
<dbReference type="Pfam" id="PF00059">
    <property type="entry name" value="Lectin_C"/>
    <property type="match status" value="1"/>
</dbReference>
<sequence>MHKFGISFFWALAACILWQGSFAEDQSGYICLIENPKQNQCDSVCLTELSPRLSEIVKAKNQGNTKTRESDNEIKSKLETLEVKGVEAKLERQLQVQTKLEGQQTKMEAKLEESLMVLTNLKDSQAKLEGSLLAVQKNIENQLQLVVNQLQAVSNKIDAKVGVPALVTIAIPFGFERIGSRYFRIVEEEDSNWETAERRCREMGGYLASFRNKEEFDAILDKIRKDKWYWIGINDRKNEGHFVSVASDKPAQFFKWSTGEPNDENHEQNCVVLHNGCSNFSQKFATQ</sequence>
<dbReference type="PROSITE" id="PS51257">
    <property type="entry name" value="PROKAR_LIPOPROTEIN"/>
    <property type="match status" value="1"/>
</dbReference>
<evidence type="ECO:0000313" key="4">
    <source>
        <dbReference type="RefSeq" id="XP_070139626.1"/>
    </source>
</evidence>
<keyword evidence="3" id="KW-1185">Reference proteome</keyword>
<evidence type="ECO:0000313" key="3">
    <source>
        <dbReference type="Proteomes" id="UP001652661"/>
    </source>
</evidence>
<evidence type="ECO:0000256" key="1">
    <source>
        <dbReference type="SAM" id="SignalP"/>
    </source>
</evidence>
<dbReference type="PROSITE" id="PS50041">
    <property type="entry name" value="C_TYPE_LECTIN_2"/>
    <property type="match status" value="1"/>
</dbReference>
<gene>
    <name evidence="4" type="primary">LOC108079531</name>
</gene>
<dbReference type="InterPro" id="IPR050111">
    <property type="entry name" value="C-type_lectin/snaclec_domain"/>
</dbReference>
<dbReference type="PANTHER" id="PTHR22803">
    <property type="entry name" value="MANNOSE, PHOSPHOLIPASE, LECTIN RECEPTOR RELATED"/>
    <property type="match status" value="1"/>
</dbReference>
<organism evidence="3 4">
    <name type="scientific">Drosophila kikkawai</name>
    <name type="common">Fruit fly</name>
    <dbReference type="NCBI Taxonomy" id="30033"/>
    <lineage>
        <taxon>Eukaryota</taxon>
        <taxon>Metazoa</taxon>
        <taxon>Ecdysozoa</taxon>
        <taxon>Arthropoda</taxon>
        <taxon>Hexapoda</taxon>
        <taxon>Insecta</taxon>
        <taxon>Pterygota</taxon>
        <taxon>Neoptera</taxon>
        <taxon>Endopterygota</taxon>
        <taxon>Diptera</taxon>
        <taxon>Brachycera</taxon>
        <taxon>Muscomorpha</taxon>
        <taxon>Ephydroidea</taxon>
        <taxon>Drosophilidae</taxon>
        <taxon>Drosophila</taxon>
        <taxon>Sophophora</taxon>
    </lineage>
</organism>
<dbReference type="GeneID" id="108079531"/>
<feature type="signal peptide" evidence="1">
    <location>
        <begin position="1"/>
        <end position="23"/>
    </location>
</feature>
<accession>A0ABM4GA80</accession>
<dbReference type="SMART" id="SM00034">
    <property type="entry name" value="CLECT"/>
    <property type="match status" value="1"/>
</dbReference>
<dbReference type="InterPro" id="IPR016187">
    <property type="entry name" value="CTDL_fold"/>
</dbReference>
<dbReference type="InterPro" id="IPR016186">
    <property type="entry name" value="C-type_lectin-like/link_sf"/>
</dbReference>
<dbReference type="RefSeq" id="XP_070139626.1">
    <property type="nucleotide sequence ID" value="XM_070283525.1"/>
</dbReference>
<dbReference type="SUPFAM" id="SSF56436">
    <property type="entry name" value="C-type lectin-like"/>
    <property type="match status" value="1"/>
</dbReference>
<dbReference type="Gene3D" id="3.10.100.10">
    <property type="entry name" value="Mannose-Binding Protein A, subunit A"/>
    <property type="match status" value="1"/>
</dbReference>
<reference evidence="3" key="1">
    <citation type="submission" date="2025-05" db="UniProtKB">
        <authorList>
            <consortium name="RefSeq"/>
        </authorList>
    </citation>
    <scope>NUCLEOTIDE SEQUENCE [LARGE SCALE GENOMIC DNA]</scope>
    <source>
        <strain evidence="3">14028-0561.14</strain>
    </source>
</reference>
<reference evidence="4" key="2">
    <citation type="submission" date="2025-08" db="UniProtKB">
        <authorList>
            <consortium name="RefSeq"/>
        </authorList>
    </citation>
    <scope>IDENTIFICATION</scope>
    <source>
        <strain evidence="4">14028-0561.14</strain>
        <tissue evidence="4">Whole fly</tissue>
    </source>
</reference>
<name>A0ABM4GA80_DROKI</name>
<keyword evidence="1" id="KW-0732">Signal</keyword>